<accession>A0ABD5ZS74</accession>
<evidence type="ECO:0000313" key="2">
    <source>
        <dbReference type="Proteomes" id="UP001596398"/>
    </source>
</evidence>
<sequence length="112" mass="12955">MDRENAAELRDALANALTRTREFVYTSGEHREDGSYVVARRGATSSGNRKVFDSFARFERLYERLPEEFTADDLSRTGLTDGRRHIVLRHFVEHPDVDCELTSRQPLTVRKL</sequence>
<evidence type="ECO:0000313" key="1">
    <source>
        <dbReference type="EMBL" id="MFC7236419.1"/>
    </source>
</evidence>
<protein>
    <submittedName>
        <fullName evidence="1">Uncharacterized protein</fullName>
    </submittedName>
</protein>
<dbReference type="Pfam" id="PF24372">
    <property type="entry name" value="DUF7528"/>
    <property type="match status" value="1"/>
</dbReference>
<dbReference type="Proteomes" id="UP001596398">
    <property type="component" value="Unassembled WGS sequence"/>
</dbReference>
<dbReference type="RefSeq" id="WP_382211867.1">
    <property type="nucleotide sequence ID" value="NZ_CP119802.1"/>
</dbReference>
<dbReference type="GeneID" id="79268138"/>
<comment type="caution">
    <text evidence="1">The sequence shown here is derived from an EMBL/GenBank/DDBJ whole genome shotgun (WGS) entry which is preliminary data.</text>
</comment>
<name>A0ABD5ZS74_9EURY</name>
<dbReference type="InterPro" id="IPR055950">
    <property type="entry name" value="DUF7528"/>
</dbReference>
<keyword evidence="2" id="KW-1185">Reference proteome</keyword>
<dbReference type="EMBL" id="JBHTAP010000001">
    <property type="protein sequence ID" value="MFC7236419.1"/>
    <property type="molecule type" value="Genomic_DNA"/>
</dbReference>
<gene>
    <name evidence="1" type="ORF">ACFQJ4_13965</name>
</gene>
<proteinExistence type="predicted"/>
<reference evidence="1 2" key="1">
    <citation type="journal article" date="2019" name="Int. J. Syst. Evol. Microbiol.">
        <title>The Global Catalogue of Microorganisms (GCM) 10K type strain sequencing project: providing services to taxonomists for standard genome sequencing and annotation.</title>
        <authorList>
            <consortium name="The Broad Institute Genomics Platform"/>
            <consortium name="The Broad Institute Genome Sequencing Center for Infectious Disease"/>
            <person name="Wu L."/>
            <person name="Ma J."/>
        </authorList>
    </citation>
    <scope>NUCLEOTIDE SEQUENCE [LARGE SCALE GENOMIC DNA]</scope>
    <source>
        <strain evidence="1 2">DT85</strain>
    </source>
</reference>
<organism evidence="1 2">
    <name type="scientific">Halosegnis marinus</name>
    <dbReference type="NCBI Taxonomy" id="3034023"/>
    <lineage>
        <taxon>Archaea</taxon>
        <taxon>Methanobacteriati</taxon>
        <taxon>Methanobacteriota</taxon>
        <taxon>Stenosarchaea group</taxon>
        <taxon>Halobacteria</taxon>
        <taxon>Halobacteriales</taxon>
        <taxon>Natronomonadaceae</taxon>
        <taxon>Halosegnis</taxon>
    </lineage>
</organism>
<dbReference type="AlphaFoldDB" id="A0ABD5ZS74"/>